<protein>
    <submittedName>
        <fullName evidence="2">Uncharacterized protein</fullName>
    </submittedName>
</protein>
<proteinExistence type="predicted"/>
<evidence type="ECO:0000313" key="3">
    <source>
        <dbReference type="Proteomes" id="UP000199202"/>
    </source>
</evidence>
<dbReference type="Proteomes" id="UP000199202">
    <property type="component" value="Unassembled WGS sequence"/>
</dbReference>
<evidence type="ECO:0000256" key="1">
    <source>
        <dbReference type="SAM" id="MobiDB-lite"/>
    </source>
</evidence>
<name>A0A1G9VI01_9ACTN</name>
<dbReference type="EMBL" id="FNDJ01000053">
    <property type="protein sequence ID" value="SDM71707.1"/>
    <property type="molecule type" value="Genomic_DNA"/>
</dbReference>
<sequence>MTTHALVEYGIDSRVEAVILDLEGNGTHTRYGGDGPYYNPDGTFNGHAVLIVPAADRLLDPTLQQYREVPDTEAATVPLMVKLGGTSLGPASAEVARSDHRVRYHPAPEHLREAWRNVTITANEDAYRWAGANLAANVFDMLRSEFFRDKSLASPYPRLHRLVRALGEAKTVADRQRGYRFLWPGRSARSAWRTSPDPPSRALRRPGWA</sequence>
<dbReference type="OrthoDB" id="4514611at2"/>
<feature type="region of interest" description="Disordered" evidence="1">
    <location>
        <begin position="189"/>
        <end position="209"/>
    </location>
</feature>
<reference evidence="2 3" key="1">
    <citation type="submission" date="2016-10" db="EMBL/GenBank/DDBJ databases">
        <authorList>
            <person name="de Groot N.N."/>
        </authorList>
    </citation>
    <scope>NUCLEOTIDE SEQUENCE [LARGE SCALE GENOMIC DNA]</scope>
    <source>
        <strain evidence="2 3">CGMCC 4.6533</strain>
    </source>
</reference>
<gene>
    <name evidence="2" type="ORF">SAMN05421869_15332</name>
</gene>
<dbReference type="RefSeq" id="WP_090947193.1">
    <property type="nucleotide sequence ID" value="NZ_FNDJ01000053.1"/>
</dbReference>
<evidence type="ECO:0000313" key="2">
    <source>
        <dbReference type="EMBL" id="SDM71707.1"/>
    </source>
</evidence>
<accession>A0A1G9VI01</accession>
<dbReference type="AlphaFoldDB" id="A0A1G9VI01"/>
<dbReference type="STRING" id="633440.SAMN05421869_15332"/>
<keyword evidence="3" id="KW-1185">Reference proteome</keyword>
<organism evidence="2 3">
    <name type="scientific">Nonomuraea jiangxiensis</name>
    <dbReference type="NCBI Taxonomy" id="633440"/>
    <lineage>
        <taxon>Bacteria</taxon>
        <taxon>Bacillati</taxon>
        <taxon>Actinomycetota</taxon>
        <taxon>Actinomycetes</taxon>
        <taxon>Streptosporangiales</taxon>
        <taxon>Streptosporangiaceae</taxon>
        <taxon>Nonomuraea</taxon>
    </lineage>
</organism>